<keyword evidence="2" id="KW-0285">Flavoprotein</keyword>
<evidence type="ECO:0000256" key="3">
    <source>
        <dbReference type="ARBA" id="ARBA00022827"/>
    </source>
</evidence>
<evidence type="ECO:0000256" key="1">
    <source>
        <dbReference type="ARBA" id="ARBA00001974"/>
    </source>
</evidence>
<organism evidence="6 7">
    <name type="scientific">Slackia heliotrinireducens (strain ATCC 29202 / DSM 20476 / NCTC 11029 / RHS 1)</name>
    <name type="common">Peptococcus heliotrinreducens</name>
    <dbReference type="NCBI Taxonomy" id="471855"/>
    <lineage>
        <taxon>Bacteria</taxon>
        <taxon>Bacillati</taxon>
        <taxon>Actinomycetota</taxon>
        <taxon>Coriobacteriia</taxon>
        <taxon>Eggerthellales</taxon>
        <taxon>Eggerthellaceae</taxon>
        <taxon>Slackia</taxon>
    </lineage>
</organism>
<evidence type="ECO:0000256" key="2">
    <source>
        <dbReference type="ARBA" id="ARBA00022630"/>
    </source>
</evidence>
<keyword evidence="3" id="KW-0274">FAD</keyword>
<accession>C7N5W3</accession>
<dbReference type="RefSeq" id="WP_012798401.1">
    <property type="nucleotide sequence ID" value="NC_013165.1"/>
</dbReference>
<dbReference type="Gene3D" id="3.30.465.10">
    <property type="match status" value="1"/>
</dbReference>
<dbReference type="InterPro" id="IPR051914">
    <property type="entry name" value="FAD-linked_OxidoTrans_Type4"/>
</dbReference>
<dbReference type="EMBL" id="CP001684">
    <property type="protein sequence ID" value="ACV22298.1"/>
    <property type="molecule type" value="Genomic_DNA"/>
</dbReference>
<dbReference type="SUPFAM" id="SSF55103">
    <property type="entry name" value="FAD-linked oxidases, C-terminal domain"/>
    <property type="match status" value="1"/>
</dbReference>
<dbReference type="InterPro" id="IPR016164">
    <property type="entry name" value="FAD-linked_Oxase-like_C"/>
</dbReference>
<dbReference type="PANTHER" id="PTHR42934:SF2">
    <property type="entry name" value="GLYCOLATE OXIDASE SUBUNIT GLCD"/>
    <property type="match status" value="1"/>
</dbReference>
<dbReference type="InterPro" id="IPR004113">
    <property type="entry name" value="FAD-bd_oxidored_4_C"/>
</dbReference>
<dbReference type="eggNOG" id="COG0277">
    <property type="taxonomic scope" value="Bacteria"/>
</dbReference>
<dbReference type="Gene3D" id="3.30.70.2740">
    <property type="match status" value="1"/>
</dbReference>
<dbReference type="InterPro" id="IPR006094">
    <property type="entry name" value="Oxid_FAD_bind_N"/>
</dbReference>
<dbReference type="Proteomes" id="UP000002026">
    <property type="component" value="Chromosome"/>
</dbReference>
<dbReference type="InterPro" id="IPR016169">
    <property type="entry name" value="FAD-bd_PCMH_sub2"/>
</dbReference>
<dbReference type="Gene3D" id="1.10.45.10">
    <property type="entry name" value="Vanillyl-alcohol Oxidase, Chain A, domain 4"/>
    <property type="match status" value="1"/>
</dbReference>
<dbReference type="InterPro" id="IPR036318">
    <property type="entry name" value="FAD-bd_PCMH-like_sf"/>
</dbReference>
<dbReference type="STRING" id="471855.Shel_12710"/>
<dbReference type="GO" id="GO:0016491">
    <property type="term" value="F:oxidoreductase activity"/>
    <property type="evidence" value="ECO:0007669"/>
    <property type="project" value="UniProtKB-KW"/>
</dbReference>
<gene>
    <name evidence="6" type="ordered locus">Shel_12710</name>
</gene>
<dbReference type="PROSITE" id="PS51387">
    <property type="entry name" value="FAD_PCMH"/>
    <property type="match status" value="1"/>
</dbReference>
<proteinExistence type="predicted"/>
<dbReference type="Pfam" id="PF02913">
    <property type="entry name" value="FAD-oxidase_C"/>
    <property type="match status" value="1"/>
</dbReference>
<evidence type="ECO:0000313" key="6">
    <source>
        <dbReference type="EMBL" id="ACV22298.1"/>
    </source>
</evidence>
<comment type="cofactor">
    <cofactor evidence="1">
        <name>FAD</name>
        <dbReference type="ChEBI" id="CHEBI:57692"/>
    </cofactor>
</comment>
<dbReference type="HOGENOM" id="CLU_017779_9_2_11"/>
<dbReference type="InterPro" id="IPR016166">
    <property type="entry name" value="FAD-bd_PCMH"/>
</dbReference>
<keyword evidence="4" id="KW-0560">Oxidoreductase</keyword>
<dbReference type="AlphaFoldDB" id="C7N5W3"/>
<keyword evidence="7" id="KW-1185">Reference proteome</keyword>
<evidence type="ECO:0000259" key="5">
    <source>
        <dbReference type="PROSITE" id="PS51387"/>
    </source>
</evidence>
<sequence length="470" mass="50921">MSQFNEVTQDLIQQIESIVGEDYCYVGERINSDFARDEMPIYGAHMPDVVCEPANTEEVSVVMRACYEANVPVTVRGAGTGLVSGSVAVEGGVMLCTMRMDKILEYDMNNLFVRVQPGVRLCDLAADALEHDLMYPPDPGEKTASVGGNVSTNAGGMRAVKYGTTRDYVLAMTVVLADGEILQIGRPVTKTSTGYSLLHLMIGSEGTLGVITELTLRLIPNPKENASFLLPFVDIHAAMASVPKIKLSGLDPQSIEFMERDIVDSSAAHTDNYIIPTEVQGQEAGAYILVTFDGNDIDEIFQRAETLAELADEAGAFDTLVLEGSEKRAVWELRGAFLTAIEAEEKLIDEMDVVVPVDSITEFLEFVHSEGEKVGLRIRSFGHAGDGNLHIYCCSQTLDEEEFLIRNKKVMDASYAKCAELNGQVSGEHGIGAAKATYLAQSVGDTQMRLMAGIKAAFDPKGILNPGKVV</sequence>
<reference evidence="6 7" key="1">
    <citation type="journal article" date="2009" name="Stand. Genomic Sci.">
        <title>Complete genome sequence of Slackia heliotrinireducens type strain (RHS 1).</title>
        <authorList>
            <person name="Pukall R."/>
            <person name="Lapidus A."/>
            <person name="Nolan M."/>
            <person name="Copeland A."/>
            <person name="Glavina Del Rio T."/>
            <person name="Lucas S."/>
            <person name="Chen F."/>
            <person name="Tice H."/>
            <person name="Cheng J.F."/>
            <person name="Chertkov O."/>
            <person name="Bruce D."/>
            <person name="Goodwin L."/>
            <person name="Kuske C."/>
            <person name="Brettin T."/>
            <person name="Detter J.C."/>
            <person name="Han C."/>
            <person name="Pitluck S."/>
            <person name="Pati A."/>
            <person name="Mavrommatis K."/>
            <person name="Ivanova N."/>
            <person name="Ovchinnikova G."/>
            <person name="Chen A."/>
            <person name="Palaniappan K."/>
            <person name="Schneider S."/>
            <person name="Rohde M."/>
            <person name="Chain P."/>
            <person name="D'haeseleer P."/>
            <person name="Goker M."/>
            <person name="Bristow J."/>
            <person name="Eisen J.A."/>
            <person name="Markowitz V."/>
            <person name="Kyrpides N.C."/>
            <person name="Klenk H.P."/>
            <person name="Hugenholtz P."/>
        </authorList>
    </citation>
    <scope>NUCLEOTIDE SEQUENCE [LARGE SCALE GENOMIC DNA]</scope>
    <source>
        <strain evidence="7">ATCC 29202 / DSM 20476 / NCTC 11029 / RHS 1</strain>
    </source>
</reference>
<dbReference type="FunFam" id="1.10.45.10:FF:000001">
    <property type="entry name" value="D-lactate dehydrogenase mitochondrial"/>
    <property type="match status" value="1"/>
</dbReference>
<protein>
    <submittedName>
        <fullName evidence="6">FAD/FMN-dependent dehydrogenase</fullName>
    </submittedName>
</protein>
<dbReference type="GO" id="GO:0071949">
    <property type="term" value="F:FAD binding"/>
    <property type="evidence" value="ECO:0007669"/>
    <property type="project" value="InterPro"/>
</dbReference>
<dbReference type="Pfam" id="PF01565">
    <property type="entry name" value="FAD_binding_4"/>
    <property type="match status" value="1"/>
</dbReference>
<name>C7N5W3_SLAHD</name>
<feature type="domain" description="FAD-binding PCMH-type" evidence="5">
    <location>
        <begin position="42"/>
        <end position="221"/>
    </location>
</feature>
<dbReference type="InterPro" id="IPR016171">
    <property type="entry name" value="Vanillyl_alc_oxidase_C-sub2"/>
</dbReference>
<dbReference type="KEGG" id="shi:Shel_12710"/>
<evidence type="ECO:0000256" key="4">
    <source>
        <dbReference type="ARBA" id="ARBA00023002"/>
    </source>
</evidence>
<evidence type="ECO:0000313" key="7">
    <source>
        <dbReference type="Proteomes" id="UP000002026"/>
    </source>
</evidence>
<dbReference type="SUPFAM" id="SSF56176">
    <property type="entry name" value="FAD-binding/transporter-associated domain-like"/>
    <property type="match status" value="1"/>
</dbReference>
<dbReference type="PANTHER" id="PTHR42934">
    <property type="entry name" value="GLYCOLATE OXIDASE SUBUNIT GLCD"/>
    <property type="match status" value="1"/>
</dbReference>